<reference evidence="1" key="1">
    <citation type="journal article" date="2020" name="Stud. Mycol.">
        <title>101 Dothideomycetes genomes: a test case for predicting lifestyles and emergence of pathogens.</title>
        <authorList>
            <person name="Haridas S."/>
            <person name="Albert R."/>
            <person name="Binder M."/>
            <person name="Bloem J."/>
            <person name="Labutti K."/>
            <person name="Salamov A."/>
            <person name="Andreopoulos B."/>
            <person name="Baker S."/>
            <person name="Barry K."/>
            <person name="Bills G."/>
            <person name="Bluhm B."/>
            <person name="Cannon C."/>
            <person name="Castanera R."/>
            <person name="Culley D."/>
            <person name="Daum C."/>
            <person name="Ezra D."/>
            <person name="Gonzalez J."/>
            <person name="Henrissat B."/>
            <person name="Kuo A."/>
            <person name="Liang C."/>
            <person name="Lipzen A."/>
            <person name="Lutzoni F."/>
            <person name="Magnuson J."/>
            <person name="Mondo S."/>
            <person name="Nolan M."/>
            <person name="Ohm R."/>
            <person name="Pangilinan J."/>
            <person name="Park H.-J."/>
            <person name="Ramirez L."/>
            <person name="Alfaro M."/>
            <person name="Sun H."/>
            <person name="Tritt A."/>
            <person name="Yoshinaga Y."/>
            <person name="Zwiers L.-H."/>
            <person name="Turgeon B."/>
            <person name="Goodwin S."/>
            <person name="Spatafora J."/>
            <person name="Crous P."/>
            <person name="Grigoriev I."/>
        </authorList>
    </citation>
    <scope>NUCLEOTIDE SEQUENCE</scope>
    <source>
        <strain evidence="1">CBS 107.79</strain>
    </source>
</reference>
<accession>A0A6A5UKQ1</accession>
<evidence type="ECO:0000313" key="2">
    <source>
        <dbReference type="Proteomes" id="UP000800036"/>
    </source>
</evidence>
<gene>
    <name evidence="1" type="ORF">BU23DRAFT_24685</name>
</gene>
<dbReference type="EMBL" id="ML976762">
    <property type="protein sequence ID" value="KAF1965415.1"/>
    <property type="molecule type" value="Genomic_DNA"/>
</dbReference>
<sequence>MRDLLAFKIYPLTLAVSSAWVPTATHFQVRFLFWSRLETPSRARRSPIACCVVVIVRGRE</sequence>
<protein>
    <submittedName>
        <fullName evidence="1">Uncharacterized protein</fullName>
    </submittedName>
</protein>
<dbReference type="AlphaFoldDB" id="A0A6A5UKQ1"/>
<name>A0A6A5UKQ1_9PLEO</name>
<evidence type="ECO:0000313" key="1">
    <source>
        <dbReference type="EMBL" id="KAF1965415.1"/>
    </source>
</evidence>
<proteinExistence type="predicted"/>
<dbReference type="Proteomes" id="UP000800036">
    <property type="component" value="Unassembled WGS sequence"/>
</dbReference>
<organism evidence="1 2">
    <name type="scientific">Bimuria novae-zelandiae CBS 107.79</name>
    <dbReference type="NCBI Taxonomy" id="1447943"/>
    <lineage>
        <taxon>Eukaryota</taxon>
        <taxon>Fungi</taxon>
        <taxon>Dikarya</taxon>
        <taxon>Ascomycota</taxon>
        <taxon>Pezizomycotina</taxon>
        <taxon>Dothideomycetes</taxon>
        <taxon>Pleosporomycetidae</taxon>
        <taxon>Pleosporales</taxon>
        <taxon>Massarineae</taxon>
        <taxon>Didymosphaeriaceae</taxon>
        <taxon>Bimuria</taxon>
    </lineage>
</organism>
<keyword evidence="2" id="KW-1185">Reference proteome</keyword>